<dbReference type="InterPro" id="IPR000182">
    <property type="entry name" value="GNAT_dom"/>
</dbReference>
<comment type="similarity">
    <text evidence="1">Belongs to the glycine N-acyltransferase family.</text>
</comment>
<protein>
    <recommendedName>
        <fullName evidence="1">Glycine N-acyltransferase-like protein</fullName>
        <ecNumber evidence="1">2.3.1.-</ecNumber>
    </recommendedName>
</protein>
<organism evidence="3 4">
    <name type="scientific">Owenia fusiformis</name>
    <name type="common">Polychaete worm</name>
    <dbReference type="NCBI Taxonomy" id="6347"/>
    <lineage>
        <taxon>Eukaryota</taxon>
        <taxon>Metazoa</taxon>
        <taxon>Spiralia</taxon>
        <taxon>Lophotrochozoa</taxon>
        <taxon>Annelida</taxon>
        <taxon>Polychaeta</taxon>
        <taxon>Sedentaria</taxon>
        <taxon>Canalipalpata</taxon>
        <taxon>Sabellida</taxon>
        <taxon>Oweniida</taxon>
        <taxon>Oweniidae</taxon>
        <taxon>Owenia</taxon>
    </lineage>
</organism>
<name>A0A8S4NK38_OWEFU</name>
<keyword evidence="4" id="KW-1185">Reference proteome</keyword>
<accession>A0A8S4NK38</accession>
<dbReference type="Gene3D" id="3.40.630.30">
    <property type="match status" value="1"/>
</dbReference>
<gene>
    <name evidence="3" type="ORF">OFUS_LOCUS7767</name>
</gene>
<comment type="caution">
    <text evidence="3">The sequence shown here is derived from an EMBL/GenBank/DDBJ whole genome shotgun (WGS) entry which is preliminary data.</text>
</comment>
<dbReference type="OrthoDB" id="61870at2759"/>
<sequence>MSSSSEAWPSIWGPIFYILREDKNDALFRKMVLNNDVIDWTRNKEKSLFIYGVTETQKSVFDEVAQMYGRVPLGEVLEGKTFSIQKDDINEALIEVPTMKQLTCSTLRLDEAVLVQRRWQHILADDPDITAGIEFCIKNFPNICLRNDKREVIGHMLTACNGEMLMLNVTESHRRQGLGTAVQLLLCKKIYEQNERPFWIVLANNEQSLQMNAKMGAQLLDNGMILYGSRYKYIG</sequence>
<proteinExistence type="inferred from homology"/>
<keyword evidence="1" id="KW-0808">Transferase</keyword>
<dbReference type="PANTHER" id="PTHR15298:SF1">
    <property type="entry name" value="GLYCINE N-ACYLTRANSFERASE-LIKE PROTEIN"/>
    <property type="match status" value="1"/>
</dbReference>
<dbReference type="InterPro" id="IPR016181">
    <property type="entry name" value="Acyl_CoA_acyltransferase"/>
</dbReference>
<dbReference type="PROSITE" id="PS51186">
    <property type="entry name" value="GNAT"/>
    <property type="match status" value="1"/>
</dbReference>
<keyword evidence="1" id="KW-0012">Acyltransferase</keyword>
<evidence type="ECO:0000313" key="4">
    <source>
        <dbReference type="Proteomes" id="UP000749559"/>
    </source>
</evidence>
<feature type="domain" description="N-acetyltransferase" evidence="2">
    <location>
        <begin position="94"/>
        <end position="235"/>
    </location>
</feature>
<dbReference type="Proteomes" id="UP000749559">
    <property type="component" value="Unassembled WGS sequence"/>
</dbReference>
<dbReference type="Pfam" id="PF08445">
    <property type="entry name" value="FR47"/>
    <property type="match status" value="1"/>
</dbReference>
<evidence type="ECO:0000313" key="3">
    <source>
        <dbReference type="EMBL" id="CAH1781160.1"/>
    </source>
</evidence>
<dbReference type="EMBL" id="CAIIXF020000004">
    <property type="protein sequence ID" value="CAH1781160.1"/>
    <property type="molecule type" value="Genomic_DNA"/>
</dbReference>
<evidence type="ECO:0000259" key="2">
    <source>
        <dbReference type="PROSITE" id="PS51186"/>
    </source>
</evidence>
<dbReference type="SUPFAM" id="SSF55729">
    <property type="entry name" value="Acyl-CoA N-acyltransferases (Nat)"/>
    <property type="match status" value="1"/>
</dbReference>
<evidence type="ECO:0000256" key="1">
    <source>
        <dbReference type="RuleBase" id="RU368002"/>
    </source>
</evidence>
<dbReference type="InterPro" id="IPR013653">
    <property type="entry name" value="GCN5-like_dom"/>
</dbReference>
<dbReference type="GO" id="GO:0047961">
    <property type="term" value="F:glycine N-acyltransferase activity"/>
    <property type="evidence" value="ECO:0007669"/>
    <property type="project" value="InterPro"/>
</dbReference>
<dbReference type="GO" id="GO:0005739">
    <property type="term" value="C:mitochondrion"/>
    <property type="evidence" value="ECO:0007669"/>
    <property type="project" value="InterPro"/>
</dbReference>
<dbReference type="EC" id="2.3.1.-" evidence="1"/>
<reference evidence="3" key="1">
    <citation type="submission" date="2022-03" db="EMBL/GenBank/DDBJ databases">
        <authorList>
            <person name="Martin C."/>
        </authorList>
    </citation>
    <scope>NUCLEOTIDE SEQUENCE</scope>
</reference>
<dbReference type="AlphaFoldDB" id="A0A8S4NK38"/>
<dbReference type="InterPro" id="IPR010313">
    <property type="entry name" value="Glycine_N-acyltransferase"/>
</dbReference>
<dbReference type="PANTHER" id="PTHR15298">
    <property type="entry name" value="L-COA N-ACYLTRANSFERASE-RELATED"/>
    <property type="match status" value="1"/>
</dbReference>